<keyword evidence="2" id="KW-0472">Membrane</keyword>
<evidence type="ECO:0000256" key="1">
    <source>
        <dbReference type="SAM" id="MobiDB-lite"/>
    </source>
</evidence>
<proteinExistence type="predicted"/>
<dbReference type="Proteomes" id="UP000228934">
    <property type="component" value="Unassembled WGS sequence"/>
</dbReference>
<dbReference type="OrthoDB" id="9909165at2759"/>
<dbReference type="EMBL" id="KV955337">
    <property type="protein sequence ID" value="PIO23752.1"/>
    <property type="molecule type" value="Genomic_DNA"/>
</dbReference>
<feature type="region of interest" description="Disordered" evidence="1">
    <location>
        <begin position="73"/>
        <end position="102"/>
    </location>
</feature>
<protein>
    <submittedName>
        <fullName evidence="3">Uncharacterized protein</fullName>
    </submittedName>
</protein>
<keyword evidence="2" id="KW-1133">Transmembrane helix</keyword>
<keyword evidence="4" id="KW-1185">Reference proteome</keyword>
<dbReference type="AlphaFoldDB" id="A0A2G9R7A3"/>
<evidence type="ECO:0000256" key="2">
    <source>
        <dbReference type="SAM" id="Phobius"/>
    </source>
</evidence>
<sequence>SISVPNVRVEIGNGFQITCFSERGPEVINYELIQGDRIVKNMTVHGRKAATFQFDITPGPSIIYCRARTLSGEEVTSEPLKIEGDNPDSEEKPGDSKKSEKEEWDAAPKFLISLTYILTSVSQPVQDLNAIIISVCGPIILIVLLLIFLTHFCNRRGRKAGSSRLVCCDIFKG</sequence>
<accession>A0A2G9R7A3</accession>
<feature type="non-terminal residue" evidence="3">
    <location>
        <position position="1"/>
    </location>
</feature>
<evidence type="ECO:0000313" key="3">
    <source>
        <dbReference type="EMBL" id="PIO23752.1"/>
    </source>
</evidence>
<feature type="compositionally biased region" description="Basic and acidic residues" evidence="1">
    <location>
        <begin position="80"/>
        <end position="102"/>
    </location>
</feature>
<keyword evidence="2" id="KW-0812">Transmembrane</keyword>
<gene>
    <name evidence="3" type="ORF">AB205_0191640</name>
</gene>
<organism evidence="3 4">
    <name type="scientific">Aquarana catesbeiana</name>
    <name type="common">American bullfrog</name>
    <name type="synonym">Rana catesbeiana</name>
    <dbReference type="NCBI Taxonomy" id="8400"/>
    <lineage>
        <taxon>Eukaryota</taxon>
        <taxon>Metazoa</taxon>
        <taxon>Chordata</taxon>
        <taxon>Craniata</taxon>
        <taxon>Vertebrata</taxon>
        <taxon>Euteleostomi</taxon>
        <taxon>Amphibia</taxon>
        <taxon>Batrachia</taxon>
        <taxon>Anura</taxon>
        <taxon>Neobatrachia</taxon>
        <taxon>Ranoidea</taxon>
        <taxon>Ranidae</taxon>
        <taxon>Aquarana</taxon>
    </lineage>
</organism>
<evidence type="ECO:0000313" key="4">
    <source>
        <dbReference type="Proteomes" id="UP000228934"/>
    </source>
</evidence>
<reference evidence="4" key="1">
    <citation type="journal article" date="2017" name="Nat. Commun.">
        <title>The North American bullfrog draft genome provides insight into hormonal regulation of long noncoding RNA.</title>
        <authorList>
            <person name="Hammond S.A."/>
            <person name="Warren R.L."/>
            <person name="Vandervalk B.P."/>
            <person name="Kucuk E."/>
            <person name="Khan H."/>
            <person name="Gibb E.A."/>
            <person name="Pandoh P."/>
            <person name="Kirk H."/>
            <person name="Zhao Y."/>
            <person name="Jones M."/>
            <person name="Mungall A.J."/>
            <person name="Coope R."/>
            <person name="Pleasance S."/>
            <person name="Moore R.A."/>
            <person name="Holt R.A."/>
            <person name="Round J.M."/>
            <person name="Ohora S."/>
            <person name="Walle B.V."/>
            <person name="Veldhoen N."/>
            <person name="Helbing C.C."/>
            <person name="Birol I."/>
        </authorList>
    </citation>
    <scope>NUCLEOTIDE SEQUENCE [LARGE SCALE GENOMIC DNA]</scope>
</reference>
<feature type="transmembrane region" description="Helical" evidence="2">
    <location>
        <begin position="128"/>
        <end position="149"/>
    </location>
</feature>
<name>A0A2G9R7A3_AQUCT</name>